<dbReference type="PANTHER" id="PTHR39639">
    <property type="entry name" value="CHROMOSOME 16, WHOLE GENOME SHOTGUN SEQUENCE"/>
    <property type="match status" value="1"/>
</dbReference>
<protein>
    <submittedName>
        <fullName evidence="2">DUF262 domain-containing protein</fullName>
    </submittedName>
</protein>
<dbReference type="Pfam" id="PF03235">
    <property type="entry name" value="GmrSD_N"/>
    <property type="match status" value="1"/>
</dbReference>
<sequence length="369" mass="44027">MYKEEITLFEIIPTRTEPNQTIFDWYKRKEKINFNPPYQRVSGLWDLSGKQLFIDSLINGFDIPKFYVHRMLSTEKGYLYSIVDGKQRMQSIFDFIGNQFPLSKDFVLYENGSDKLAGKYYEEIASSYPKIINRFDQYVLDVVQIITEDEELIRELFLRLNEGVNLNNSEKRLSKNSYLNEKIKEIVNTNKFFEMIQFKNRRYEHEELLTKIVLLEHEEEFVSLSKTNLDKLIERYVYSDEKIDRTLYSVNSLLEDMTEIFEGREPILSQKSIIPIYYLFVKRNYRGNSKQIAEFLITFEDIRYENRKLDISHSNPILIEFDRLNQQGANSKNSIKKRYTIIEDFYNVFLTGKIKINAVTELNDIDLDE</sequence>
<dbReference type="Proteomes" id="UP000266016">
    <property type="component" value="Unassembled WGS sequence"/>
</dbReference>
<proteinExistence type="predicted"/>
<name>A0A398BNU8_9BACI</name>
<keyword evidence="3" id="KW-1185">Reference proteome</keyword>
<dbReference type="InterPro" id="IPR004919">
    <property type="entry name" value="GmrSD_N"/>
</dbReference>
<evidence type="ECO:0000313" key="2">
    <source>
        <dbReference type="EMBL" id="RID89033.1"/>
    </source>
</evidence>
<feature type="domain" description="GmrSD restriction endonucleases N-terminal" evidence="1">
    <location>
        <begin position="27"/>
        <end position="174"/>
    </location>
</feature>
<dbReference type="EMBL" id="QWVS01000002">
    <property type="protein sequence ID" value="RID89033.1"/>
    <property type="molecule type" value="Genomic_DNA"/>
</dbReference>
<accession>A0A398BNU8</accession>
<dbReference type="PANTHER" id="PTHR39639:SF1">
    <property type="entry name" value="DUF262 DOMAIN-CONTAINING PROTEIN"/>
    <property type="match status" value="1"/>
</dbReference>
<reference evidence="2 3" key="1">
    <citation type="submission" date="2018-08" db="EMBL/GenBank/DDBJ databases">
        <title>Bacillus jemisoniae sp. nov., Bacillus chryseoplanitiae sp. nov., Bacillus resnikiae sp. nov., and Bacillus frankliniae sp. nov., isolated from Viking spacecraft and associated surfaces.</title>
        <authorList>
            <person name="Seuylemezian A."/>
            <person name="Vaishampayan P."/>
        </authorList>
    </citation>
    <scope>NUCLEOTIDE SEQUENCE [LARGE SCALE GENOMIC DNA]</scope>
    <source>
        <strain evidence="2 3">MA001</strain>
    </source>
</reference>
<organism evidence="2 3">
    <name type="scientific">Peribacillus asahii</name>
    <dbReference type="NCBI Taxonomy" id="228899"/>
    <lineage>
        <taxon>Bacteria</taxon>
        <taxon>Bacillati</taxon>
        <taxon>Bacillota</taxon>
        <taxon>Bacilli</taxon>
        <taxon>Bacillales</taxon>
        <taxon>Bacillaceae</taxon>
        <taxon>Peribacillus</taxon>
    </lineage>
</organism>
<gene>
    <name evidence="2" type="ORF">D1953_00195</name>
</gene>
<comment type="caution">
    <text evidence="2">The sequence shown here is derived from an EMBL/GenBank/DDBJ whole genome shotgun (WGS) entry which is preliminary data.</text>
</comment>
<evidence type="ECO:0000313" key="3">
    <source>
        <dbReference type="Proteomes" id="UP000266016"/>
    </source>
</evidence>
<dbReference type="AlphaFoldDB" id="A0A398BNU8"/>
<evidence type="ECO:0000259" key="1">
    <source>
        <dbReference type="Pfam" id="PF03235"/>
    </source>
</evidence>